<dbReference type="AlphaFoldDB" id="A0A9D1YB81"/>
<evidence type="ECO:0000313" key="2">
    <source>
        <dbReference type="Proteomes" id="UP000823868"/>
    </source>
</evidence>
<proteinExistence type="predicted"/>
<name>A0A9D1YB81_9FIRM</name>
<dbReference type="Pfam" id="PF12952">
    <property type="entry name" value="DUF3841"/>
    <property type="match status" value="1"/>
</dbReference>
<sequence>MDCGRDTITLYSPQSDTVLRVLERDGVCFSRAEYVRRKYGESAPIFLTVYGWYVSRAAALVPPPEGAEYPYWAFANSRDLDATMGGQVLTLEVPRSEAVFFDLGDWSRLLQLRFLGDEREETAFRKELELRGLDTQKVMLSSFYPEWKQQIFKSWERLFRWHSAIQKGEEVPVAGIQAGLWCIRREWVTKGL</sequence>
<dbReference type="Proteomes" id="UP000823868">
    <property type="component" value="Unassembled WGS sequence"/>
</dbReference>
<accession>A0A9D1YB81</accession>
<organism evidence="1 2">
    <name type="scientific">Candidatus Flavonifractor merdigallinarum</name>
    <dbReference type="NCBI Taxonomy" id="2838589"/>
    <lineage>
        <taxon>Bacteria</taxon>
        <taxon>Bacillati</taxon>
        <taxon>Bacillota</taxon>
        <taxon>Clostridia</taxon>
        <taxon>Eubacteriales</taxon>
        <taxon>Oscillospiraceae</taxon>
        <taxon>Flavonifractor</taxon>
    </lineage>
</organism>
<dbReference type="InterPro" id="IPR024211">
    <property type="entry name" value="DUF3841"/>
</dbReference>
<protein>
    <submittedName>
        <fullName evidence="1">DUF3841 domain-containing protein</fullName>
    </submittedName>
</protein>
<evidence type="ECO:0000313" key="1">
    <source>
        <dbReference type="EMBL" id="HIY22452.1"/>
    </source>
</evidence>
<reference evidence="1" key="1">
    <citation type="journal article" date="2021" name="PeerJ">
        <title>Extensive microbial diversity within the chicken gut microbiome revealed by metagenomics and culture.</title>
        <authorList>
            <person name="Gilroy R."/>
            <person name="Ravi A."/>
            <person name="Getino M."/>
            <person name="Pursley I."/>
            <person name="Horton D.L."/>
            <person name="Alikhan N.F."/>
            <person name="Baker D."/>
            <person name="Gharbi K."/>
            <person name="Hall N."/>
            <person name="Watson M."/>
            <person name="Adriaenssens E.M."/>
            <person name="Foster-Nyarko E."/>
            <person name="Jarju S."/>
            <person name="Secka A."/>
            <person name="Antonio M."/>
            <person name="Oren A."/>
            <person name="Chaudhuri R.R."/>
            <person name="La Ragione R."/>
            <person name="Hildebrand F."/>
            <person name="Pallen M.J."/>
        </authorList>
    </citation>
    <scope>NUCLEOTIDE SEQUENCE</scope>
    <source>
        <strain evidence="1">ChiBcec16_6824</strain>
    </source>
</reference>
<gene>
    <name evidence="1" type="ORF">H9841_11210</name>
</gene>
<reference evidence="1" key="2">
    <citation type="submission" date="2021-04" db="EMBL/GenBank/DDBJ databases">
        <authorList>
            <person name="Gilroy R."/>
        </authorList>
    </citation>
    <scope>NUCLEOTIDE SEQUENCE</scope>
    <source>
        <strain evidence="1">ChiBcec16_6824</strain>
    </source>
</reference>
<comment type="caution">
    <text evidence="1">The sequence shown here is derived from an EMBL/GenBank/DDBJ whole genome shotgun (WGS) entry which is preliminary data.</text>
</comment>
<dbReference type="EMBL" id="DXDX01000202">
    <property type="protein sequence ID" value="HIY22452.1"/>
    <property type="molecule type" value="Genomic_DNA"/>
</dbReference>